<keyword evidence="1" id="KW-0807">Transducer</keyword>
<dbReference type="Pfam" id="PF00015">
    <property type="entry name" value="MCPsignal"/>
    <property type="match status" value="1"/>
</dbReference>
<accession>A0ABU9BY41</accession>
<dbReference type="Proteomes" id="UP001371218">
    <property type="component" value="Unassembled WGS sequence"/>
</dbReference>
<keyword evidence="2" id="KW-0472">Membrane</keyword>
<evidence type="ECO:0000313" key="5">
    <source>
        <dbReference type="Proteomes" id="UP001371218"/>
    </source>
</evidence>
<evidence type="ECO:0000256" key="1">
    <source>
        <dbReference type="PROSITE-ProRule" id="PRU00284"/>
    </source>
</evidence>
<gene>
    <name evidence="4" type="ORF">AACH06_23185</name>
</gene>
<keyword evidence="2" id="KW-0812">Transmembrane</keyword>
<evidence type="ECO:0000313" key="4">
    <source>
        <dbReference type="EMBL" id="MEK8033737.1"/>
    </source>
</evidence>
<keyword evidence="5" id="KW-1185">Reference proteome</keyword>
<dbReference type="SUPFAM" id="SSF58104">
    <property type="entry name" value="Methyl-accepting chemotaxis protein (MCP) signaling domain"/>
    <property type="match status" value="1"/>
</dbReference>
<keyword evidence="2" id="KW-1133">Transmembrane helix</keyword>
<feature type="transmembrane region" description="Helical" evidence="2">
    <location>
        <begin position="21"/>
        <end position="40"/>
    </location>
</feature>
<comment type="caution">
    <text evidence="4">The sequence shown here is derived from an EMBL/GenBank/DDBJ whole genome shotgun (WGS) entry which is preliminary data.</text>
</comment>
<evidence type="ECO:0000256" key="2">
    <source>
        <dbReference type="SAM" id="Phobius"/>
    </source>
</evidence>
<dbReference type="PROSITE" id="PS50111">
    <property type="entry name" value="CHEMOTAXIS_TRANSDUC_2"/>
    <property type="match status" value="1"/>
</dbReference>
<name>A0ABU9BY41_9BURK</name>
<dbReference type="EMBL" id="JBBUTG010000019">
    <property type="protein sequence ID" value="MEK8033737.1"/>
    <property type="molecule type" value="Genomic_DNA"/>
</dbReference>
<dbReference type="Gene3D" id="1.10.287.950">
    <property type="entry name" value="Methyl-accepting chemotaxis protein"/>
    <property type="match status" value="1"/>
</dbReference>
<protein>
    <submittedName>
        <fullName evidence="4">Methyl-accepting chemotaxis protein</fullName>
    </submittedName>
</protein>
<dbReference type="InterPro" id="IPR004089">
    <property type="entry name" value="MCPsignal_dom"/>
</dbReference>
<feature type="domain" description="Methyl-accepting transducer" evidence="3">
    <location>
        <begin position="157"/>
        <end position="262"/>
    </location>
</feature>
<dbReference type="RefSeq" id="WP_341428157.1">
    <property type="nucleotide sequence ID" value="NZ_JBBUTG010000019.1"/>
</dbReference>
<sequence length="395" mass="42425">MTNAADRAPPASARRMLPLGLARAIGLGLLGCSAGAVGMWSGAGPAAVAGAGLACGLLLWALTPRFPATTQGPVGDAVGRTAGGRIVHTQASGLTRQIVPVWQRNVDTARLHAEQSMKGLIEGFGNILVDLEQSLNGSSEFHHMDGASIDKLLERHRPEVDALLDSTRRIAQAKDEMARGVSEISEALTETSRLSKEVQTIGRATHLLALNASVEAARAQGGGAMAAGFAAVAHEVQQLAAQSRQAGVSLARHLGRIHERVQAMKLHGGRLDCDEDELVRQAEQNGRTLVRALLTNLAEVTRSQRSLHDAGHRVQDELERILVGLQSQDRLNQMLESVTVDMQRLHAWLDGAPDESAASANKWLERLESSYTMEEMRTSHHGTVQVEKASEVEFF</sequence>
<organism evidence="4 5">
    <name type="scientific">Ideonella lacteola</name>
    <dbReference type="NCBI Taxonomy" id="2984193"/>
    <lineage>
        <taxon>Bacteria</taxon>
        <taxon>Pseudomonadati</taxon>
        <taxon>Pseudomonadota</taxon>
        <taxon>Betaproteobacteria</taxon>
        <taxon>Burkholderiales</taxon>
        <taxon>Sphaerotilaceae</taxon>
        <taxon>Ideonella</taxon>
    </lineage>
</organism>
<reference evidence="4 5" key="1">
    <citation type="submission" date="2024-04" db="EMBL/GenBank/DDBJ databases">
        <title>Novel species of the genus Ideonella isolated from streams.</title>
        <authorList>
            <person name="Lu H."/>
        </authorList>
    </citation>
    <scope>NUCLEOTIDE SEQUENCE [LARGE SCALE GENOMIC DNA]</scope>
    <source>
        <strain evidence="4 5">DXS29W</strain>
    </source>
</reference>
<proteinExistence type="predicted"/>
<evidence type="ECO:0000259" key="3">
    <source>
        <dbReference type="PROSITE" id="PS50111"/>
    </source>
</evidence>